<protein>
    <submittedName>
        <fullName evidence="2">Integral membrane protein</fullName>
    </submittedName>
</protein>
<proteinExistence type="predicted"/>
<dbReference type="RefSeq" id="XP_062661234.1">
    <property type="nucleotide sequence ID" value="XM_062800448.1"/>
</dbReference>
<evidence type="ECO:0000313" key="2">
    <source>
        <dbReference type="EMBL" id="KAK3297720.1"/>
    </source>
</evidence>
<keyword evidence="1" id="KW-0472">Membrane</keyword>
<comment type="caution">
    <text evidence="2">The sequence shown here is derived from an EMBL/GenBank/DDBJ whole genome shotgun (WGS) entry which is preliminary data.</text>
</comment>
<keyword evidence="1" id="KW-1133">Transmembrane helix</keyword>
<dbReference type="Proteomes" id="UP001278766">
    <property type="component" value="Unassembled WGS sequence"/>
</dbReference>
<dbReference type="GeneID" id="87837396"/>
<accession>A0AAE0HJL7</accession>
<dbReference type="AlphaFoldDB" id="A0AAE0HJL7"/>
<organism evidence="2 3">
    <name type="scientific">Chaetomium fimeti</name>
    <dbReference type="NCBI Taxonomy" id="1854472"/>
    <lineage>
        <taxon>Eukaryota</taxon>
        <taxon>Fungi</taxon>
        <taxon>Dikarya</taxon>
        <taxon>Ascomycota</taxon>
        <taxon>Pezizomycotina</taxon>
        <taxon>Sordariomycetes</taxon>
        <taxon>Sordariomycetidae</taxon>
        <taxon>Sordariales</taxon>
        <taxon>Chaetomiaceae</taxon>
        <taxon>Chaetomium</taxon>
    </lineage>
</organism>
<reference evidence="2" key="2">
    <citation type="submission" date="2023-06" db="EMBL/GenBank/DDBJ databases">
        <authorList>
            <consortium name="Lawrence Berkeley National Laboratory"/>
            <person name="Haridas S."/>
            <person name="Hensen N."/>
            <person name="Bonometti L."/>
            <person name="Westerberg I."/>
            <person name="Brannstrom I.O."/>
            <person name="Guillou S."/>
            <person name="Cros-Aarteil S."/>
            <person name="Calhoun S."/>
            <person name="Kuo A."/>
            <person name="Mondo S."/>
            <person name="Pangilinan J."/>
            <person name="Riley R."/>
            <person name="Labutti K."/>
            <person name="Andreopoulos B."/>
            <person name="Lipzen A."/>
            <person name="Chen C."/>
            <person name="Yanf M."/>
            <person name="Daum C."/>
            <person name="Ng V."/>
            <person name="Clum A."/>
            <person name="Steindorff A."/>
            <person name="Ohm R."/>
            <person name="Martin F."/>
            <person name="Silar P."/>
            <person name="Natvig D."/>
            <person name="Lalanne C."/>
            <person name="Gautier V."/>
            <person name="Ament-Velasquez S.L."/>
            <person name="Kruys A."/>
            <person name="Hutchinson M.I."/>
            <person name="Powell A.J."/>
            <person name="Barry K."/>
            <person name="Miller A.N."/>
            <person name="Grigoriev I.V."/>
            <person name="Debuchy R."/>
            <person name="Gladieux P."/>
            <person name="Thoren M.H."/>
            <person name="Johannesson H."/>
        </authorList>
    </citation>
    <scope>NUCLEOTIDE SEQUENCE</scope>
    <source>
        <strain evidence="2">CBS 168.71</strain>
    </source>
</reference>
<dbReference type="PANTHER" id="PTHR12459">
    <property type="entry name" value="TRANSMEMBRANE PROTEIN 135-RELATED"/>
    <property type="match status" value="1"/>
</dbReference>
<reference evidence="2" key="1">
    <citation type="journal article" date="2023" name="Mol. Phylogenet. Evol.">
        <title>Genome-scale phylogeny and comparative genomics of the fungal order Sordariales.</title>
        <authorList>
            <person name="Hensen N."/>
            <person name="Bonometti L."/>
            <person name="Westerberg I."/>
            <person name="Brannstrom I.O."/>
            <person name="Guillou S."/>
            <person name="Cros-Aarteil S."/>
            <person name="Calhoun S."/>
            <person name="Haridas S."/>
            <person name="Kuo A."/>
            <person name="Mondo S."/>
            <person name="Pangilinan J."/>
            <person name="Riley R."/>
            <person name="LaButti K."/>
            <person name="Andreopoulos B."/>
            <person name="Lipzen A."/>
            <person name="Chen C."/>
            <person name="Yan M."/>
            <person name="Daum C."/>
            <person name="Ng V."/>
            <person name="Clum A."/>
            <person name="Steindorff A."/>
            <person name="Ohm R.A."/>
            <person name="Martin F."/>
            <person name="Silar P."/>
            <person name="Natvig D.O."/>
            <person name="Lalanne C."/>
            <person name="Gautier V."/>
            <person name="Ament-Velasquez S.L."/>
            <person name="Kruys A."/>
            <person name="Hutchinson M.I."/>
            <person name="Powell A.J."/>
            <person name="Barry K."/>
            <person name="Miller A.N."/>
            <person name="Grigoriev I.V."/>
            <person name="Debuchy R."/>
            <person name="Gladieux P."/>
            <person name="Hiltunen Thoren M."/>
            <person name="Johannesson H."/>
        </authorList>
    </citation>
    <scope>NUCLEOTIDE SEQUENCE</scope>
    <source>
        <strain evidence="2">CBS 168.71</strain>
    </source>
</reference>
<name>A0AAE0HJL7_9PEZI</name>
<sequence>MAASTLSSRRRWDSGIPPILRPLIRAYLFGYGYAVGPRLLTLLLQHAARYRRRNKRTTTAHEPQTETPTKRHEPFLAAVRRILLVPLDKQSFPTFCAALIGGTTIFELSLRSLFERHAGSIPDLVRRRLSRWVASFIAAWMSLRLLQSKQTPSFTAVTAAEPGPDGRPQTVEYAGRTLDLTLFAFTRALDVVVGELWHRRRTRRVAAGQWTALERTISRFADPAVFALSSGLVMWTWFYHPPRLPAAYNKWISTAAAVDPRLIEALRRCRDRTLLYGRDTGQASLLGTMCDDYGMPAVWGDPAVSVPFPCELVHMGCGPSCEWHALSRFARSFRWAMTSYLPLSLALAIRGGGRGSSSSHKSRKAALLAILRRATVSASRSSAFLAAFITLFYYGVCLARTRIGPHLLGGKKNDPTTTTTTMRQTIDGGVCVGTGCVLCGWSILLEKAGRRKDMALFVAPRALATLFPRRYAIDKQWRETLAFAASTAVVMTCFAENPRRVRGMMGGVLGSVFRG</sequence>
<keyword evidence="3" id="KW-1185">Reference proteome</keyword>
<feature type="transmembrane region" description="Helical" evidence="1">
    <location>
        <begin position="24"/>
        <end position="44"/>
    </location>
</feature>
<gene>
    <name evidence="2" type="ORF">B0H64DRAFT_320002</name>
</gene>
<evidence type="ECO:0000313" key="3">
    <source>
        <dbReference type="Proteomes" id="UP001278766"/>
    </source>
</evidence>
<dbReference type="PANTHER" id="PTHR12459:SF15">
    <property type="entry name" value="TRANSMEMBRANE PROTEIN 135"/>
    <property type="match status" value="1"/>
</dbReference>
<keyword evidence="1" id="KW-0812">Transmembrane</keyword>
<dbReference type="EMBL" id="JAUEPN010000003">
    <property type="protein sequence ID" value="KAK3297720.1"/>
    <property type="molecule type" value="Genomic_DNA"/>
</dbReference>
<evidence type="ECO:0000256" key="1">
    <source>
        <dbReference type="SAM" id="Phobius"/>
    </source>
</evidence>
<dbReference type="InterPro" id="IPR026749">
    <property type="entry name" value="Tmem135"/>
</dbReference>
<feature type="transmembrane region" description="Helical" evidence="1">
    <location>
        <begin position="374"/>
        <end position="396"/>
    </location>
</feature>